<evidence type="ECO:0000313" key="3">
    <source>
        <dbReference type="Proteomes" id="UP001642720"/>
    </source>
</evidence>
<dbReference type="RefSeq" id="XP_073556018.1">
    <property type="nucleotide sequence ID" value="XM_073705405.1"/>
</dbReference>
<evidence type="ECO:0000256" key="1">
    <source>
        <dbReference type="SAM" id="MobiDB-lite"/>
    </source>
</evidence>
<organism evidence="2 3">
    <name type="scientific">Trichoderma ghanense</name>
    <dbReference type="NCBI Taxonomy" id="65468"/>
    <lineage>
        <taxon>Eukaryota</taxon>
        <taxon>Fungi</taxon>
        <taxon>Dikarya</taxon>
        <taxon>Ascomycota</taxon>
        <taxon>Pezizomycotina</taxon>
        <taxon>Sordariomycetes</taxon>
        <taxon>Hypocreomycetidae</taxon>
        <taxon>Hypocreales</taxon>
        <taxon>Hypocreaceae</taxon>
        <taxon>Trichoderma</taxon>
    </lineage>
</organism>
<keyword evidence="3" id="KW-1185">Reference proteome</keyword>
<feature type="compositionally biased region" description="Low complexity" evidence="1">
    <location>
        <begin position="160"/>
        <end position="179"/>
    </location>
</feature>
<gene>
    <name evidence="2" type="ORF">CCMA1212_008264</name>
</gene>
<dbReference type="EMBL" id="PPTA01000012">
    <property type="protein sequence ID" value="TFA99816.1"/>
    <property type="molecule type" value="Genomic_DNA"/>
</dbReference>
<accession>A0ABY2GWA2</accession>
<feature type="region of interest" description="Disordered" evidence="1">
    <location>
        <begin position="136"/>
        <end position="179"/>
    </location>
</feature>
<evidence type="ECO:0000313" key="2">
    <source>
        <dbReference type="EMBL" id="TFA99816.1"/>
    </source>
</evidence>
<proteinExistence type="predicted"/>
<protein>
    <submittedName>
        <fullName evidence="2">Uncharacterized protein</fullName>
    </submittedName>
</protein>
<dbReference type="GeneID" id="300579855"/>
<comment type="caution">
    <text evidence="2">The sequence shown here is derived from an EMBL/GenBank/DDBJ whole genome shotgun (WGS) entry which is preliminary data.</text>
</comment>
<name>A0ABY2GWA2_9HYPO</name>
<reference evidence="2 3" key="1">
    <citation type="submission" date="2018-01" db="EMBL/GenBank/DDBJ databases">
        <title>Genome characterization of the sugarcane-associated fungus Trichoderma ghanense CCMA-1212 and their application in lignocelulose bioconversion.</title>
        <authorList>
            <person name="Steindorff A.S."/>
            <person name="Mendes T.D."/>
            <person name="Vilela E.S.D."/>
            <person name="Rodrigues D.S."/>
            <person name="Formighieri E.F."/>
            <person name="Melo I.S."/>
            <person name="Favaro L.C.L."/>
        </authorList>
    </citation>
    <scope>NUCLEOTIDE SEQUENCE [LARGE SCALE GENOMIC DNA]</scope>
    <source>
        <strain evidence="2 3">CCMA-1212</strain>
    </source>
</reference>
<sequence>MVASRHAPSDRTRNTPLSLLEMARKKTKNGVGRKQEARTANNAAAAAKTRVFVLWRGAAAPVTTGGLSFAVDVPVGDSVSVSVSVVVGVDVVVDGGADEVVDVEAGARPSSLDEDGRGYAVRAGVQVIVVTGPPDDEHPLAYFEGPPDAAPAHGSEADPDSVSVTDVATVTVPPSAEPS</sequence>
<dbReference type="Proteomes" id="UP001642720">
    <property type="component" value="Unassembled WGS sequence"/>
</dbReference>